<evidence type="ECO:0000313" key="6">
    <source>
        <dbReference type="Proteomes" id="UP001642360"/>
    </source>
</evidence>
<dbReference type="PANTHER" id="PTHR10219">
    <property type="entry name" value="GLYCOLIPID TRANSFER PROTEIN-RELATED"/>
    <property type="match status" value="1"/>
</dbReference>
<evidence type="ECO:0000256" key="1">
    <source>
        <dbReference type="ARBA" id="ARBA00007148"/>
    </source>
</evidence>
<feature type="domain" description="Glycolipid transfer protein" evidence="4">
    <location>
        <begin position="31"/>
        <end position="157"/>
    </location>
</feature>
<evidence type="ECO:0000256" key="3">
    <source>
        <dbReference type="ARBA" id="ARBA00023055"/>
    </source>
</evidence>
<keyword evidence="6" id="KW-1185">Reference proteome</keyword>
<dbReference type="Gene3D" id="1.10.3520.10">
    <property type="entry name" value="Glycolipid transfer protein"/>
    <property type="match status" value="1"/>
</dbReference>
<dbReference type="Pfam" id="PF08718">
    <property type="entry name" value="GLTP"/>
    <property type="match status" value="1"/>
</dbReference>
<dbReference type="SUPFAM" id="SSF110004">
    <property type="entry name" value="Glycolipid transfer protein, GLTP"/>
    <property type="match status" value="1"/>
</dbReference>
<keyword evidence="2" id="KW-0813">Transport</keyword>
<dbReference type="InterPro" id="IPR014830">
    <property type="entry name" value="Glycolipid_transfer_prot_dom"/>
</dbReference>
<dbReference type="Proteomes" id="UP001642360">
    <property type="component" value="Unassembled WGS sequence"/>
</dbReference>
<dbReference type="GO" id="GO:0120016">
    <property type="term" value="F:sphingolipid transfer activity"/>
    <property type="evidence" value="ECO:0007669"/>
    <property type="project" value="UniProtKB-ARBA"/>
</dbReference>
<comment type="similarity">
    <text evidence="1">Belongs to the GLTP family.</text>
</comment>
<protein>
    <recommendedName>
        <fullName evidence="4">Glycolipid transfer protein domain-containing protein</fullName>
    </recommendedName>
</protein>
<dbReference type="FunFam" id="1.10.3520.10:FF:000005">
    <property type="entry name" value="Accelerated cell death 11"/>
    <property type="match status" value="1"/>
</dbReference>
<comment type="caution">
    <text evidence="5">The sequence shown here is derived from an EMBL/GenBank/DDBJ whole genome shotgun (WGS) entry which is preliminary data.</text>
</comment>
<evidence type="ECO:0000259" key="4">
    <source>
        <dbReference type="Pfam" id="PF08718"/>
    </source>
</evidence>
<keyword evidence="3" id="KW-0445">Lipid transport</keyword>
<dbReference type="PANTHER" id="PTHR10219:SF43">
    <property type="entry name" value="GLYCOLIPID TRANSFER PROTEIN DOMAIN-CONTAINING PROTEIN"/>
    <property type="match status" value="1"/>
</dbReference>
<gene>
    <name evidence="5" type="ORF">ILEXP_LOCUS13782</name>
</gene>
<dbReference type="InterPro" id="IPR036497">
    <property type="entry name" value="GLTP_sf"/>
</dbReference>
<dbReference type="EMBL" id="CAUOFW020001518">
    <property type="protein sequence ID" value="CAK9145966.1"/>
    <property type="molecule type" value="Genomic_DNA"/>
</dbReference>
<name>A0ABC8RLV6_9AQUA</name>
<evidence type="ECO:0000313" key="5">
    <source>
        <dbReference type="EMBL" id="CAK9145966.1"/>
    </source>
</evidence>
<proteinExistence type="inferred from homology"/>
<sequence>MVVKGEKVLTKIADSFKELANCVNSPTLRLEVGQFVSACRAMVPLIIYLGMPYKFAVMEFSAKVDALVEGSKPIDTLEDLIDHDIEHKCAKVSCSNSRNLVRVKRSIDMLKGKFLNWSCFRAYEQVFAPYHGWAIRTAAYTAINFVPTKAQVLKKCNENEASAWIQMQNYVIASSSVIQYIENLFHSRESGNEVLELV</sequence>
<reference evidence="5 6" key="1">
    <citation type="submission" date="2024-02" db="EMBL/GenBank/DDBJ databases">
        <authorList>
            <person name="Vignale AGUSTIN F."/>
            <person name="Sosa J E."/>
            <person name="Modenutti C."/>
        </authorList>
    </citation>
    <scope>NUCLEOTIDE SEQUENCE [LARGE SCALE GENOMIC DNA]</scope>
</reference>
<organism evidence="5 6">
    <name type="scientific">Ilex paraguariensis</name>
    <name type="common">yerba mate</name>
    <dbReference type="NCBI Taxonomy" id="185542"/>
    <lineage>
        <taxon>Eukaryota</taxon>
        <taxon>Viridiplantae</taxon>
        <taxon>Streptophyta</taxon>
        <taxon>Embryophyta</taxon>
        <taxon>Tracheophyta</taxon>
        <taxon>Spermatophyta</taxon>
        <taxon>Magnoliopsida</taxon>
        <taxon>eudicotyledons</taxon>
        <taxon>Gunneridae</taxon>
        <taxon>Pentapetalae</taxon>
        <taxon>asterids</taxon>
        <taxon>campanulids</taxon>
        <taxon>Aquifoliales</taxon>
        <taxon>Aquifoliaceae</taxon>
        <taxon>Ilex</taxon>
    </lineage>
</organism>
<dbReference type="AlphaFoldDB" id="A0ABC8RLV6"/>
<evidence type="ECO:0000256" key="2">
    <source>
        <dbReference type="ARBA" id="ARBA00022448"/>
    </source>
</evidence>
<dbReference type="GO" id="GO:0120014">
    <property type="term" value="F:phospholipid transfer activity"/>
    <property type="evidence" value="ECO:0007669"/>
    <property type="project" value="UniProtKB-ARBA"/>
</dbReference>
<accession>A0ABC8RLV6</accession>